<dbReference type="Pfam" id="PF24883">
    <property type="entry name" value="NPHP3_N"/>
    <property type="match status" value="1"/>
</dbReference>
<evidence type="ECO:0000256" key="1">
    <source>
        <dbReference type="ARBA" id="ARBA00022737"/>
    </source>
</evidence>
<proteinExistence type="predicted"/>
<keyword evidence="4" id="KW-1185">Reference proteome</keyword>
<gene>
    <name evidence="3" type="ORF">NP233_g922</name>
</gene>
<dbReference type="InterPro" id="IPR027417">
    <property type="entry name" value="P-loop_NTPase"/>
</dbReference>
<dbReference type="AlphaFoldDB" id="A0AAD5W687"/>
<dbReference type="Proteomes" id="UP001213000">
    <property type="component" value="Unassembled WGS sequence"/>
</dbReference>
<keyword evidence="1" id="KW-0677">Repeat</keyword>
<feature type="domain" description="Nephrocystin 3-like N-terminal" evidence="2">
    <location>
        <begin position="81"/>
        <end position="234"/>
    </location>
</feature>
<accession>A0AAD5W687</accession>
<sequence length="736" mass="83024">MPFFPSGHGFTINGGQFTEFSGTLNFSNSPSGIGIDTLLNAADPDAIDDSLIRETAPRCHPGTREQYIQDITHWASPRALTPTASPLFWLKGPAGVGKSAVAQSSIDRLKTLSIPCAAFFFSLNGRNRPERLFPTIAYQLAMISHEYRSFIDWRIRQDKTIVQKSMASQLRSLIVEPWQELRRSGVCRVGERIPIIIDGLDECHSADAQVKIVELIASTACIQGLPLCWAFFSRPVSHLESVFGRINPTGLCHSVTLSVSRDTDQEIEQYLRAGFASILQRHNIPMLSNWPSEADMRTLVDAAGGFFIYCSSVLRYVELSSWAGPEEPLRRVLNLISERDQLRVSRKHAQSGKVSLFSDLDAFYMLLMEGVPVDLRRKVRLLLGLLCWLSPGKCWGDSFGAGTVLMSNILGWSEVEFRSISNHLSAVIRHRAVPYHLPQGVDASLPYTHAPSSSLKGLDDLILTTFGGSLVFHHKSFFDFLSDQERSGPYSVVSAEARDDMFKLALQWHNASGESSSNNEHSTLMFQLSWPAHNELFDSILKAETCDVTYELSFSLASASDARPELSQRMASYDFRKALLIQTSLRNVERRAHYWINELTTAAGLAVFHKGARIFWSNDLLKADEGDVLDLPVFIERIHRYEQAGVLTRLDHNLIRSSKLLEEYHCVAGLYRVGYDSRSIFWYWEFSPAENYYQEFQALDLVEGTQEYGREEFTSWPIGYYLRHGNRVSEDTIRTS</sequence>
<name>A0AAD5W687_9AGAR</name>
<evidence type="ECO:0000313" key="3">
    <source>
        <dbReference type="EMBL" id="KAJ3575697.1"/>
    </source>
</evidence>
<evidence type="ECO:0000259" key="2">
    <source>
        <dbReference type="Pfam" id="PF24883"/>
    </source>
</evidence>
<organism evidence="3 4">
    <name type="scientific">Leucocoprinus birnbaumii</name>
    <dbReference type="NCBI Taxonomy" id="56174"/>
    <lineage>
        <taxon>Eukaryota</taxon>
        <taxon>Fungi</taxon>
        <taxon>Dikarya</taxon>
        <taxon>Basidiomycota</taxon>
        <taxon>Agaricomycotina</taxon>
        <taxon>Agaricomycetes</taxon>
        <taxon>Agaricomycetidae</taxon>
        <taxon>Agaricales</taxon>
        <taxon>Agaricineae</taxon>
        <taxon>Agaricaceae</taxon>
        <taxon>Leucocoprinus</taxon>
    </lineage>
</organism>
<comment type="caution">
    <text evidence="3">The sequence shown here is derived from an EMBL/GenBank/DDBJ whole genome shotgun (WGS) entry which is preliminary data.</text>
</comment>
<dbReference type="Gene3D" id="3.40.50.300">
    <property type="entry name" value="P-loop containing nucleotide triphosphate hydrolases"/>
    <property type="match status" value="1"/>
</dbReference>
<dbReference type="PANTHER" id="PTHR10039">
    <property type="entry name" value="AMELOGENIN"/>
    <property type="match status" value="1"/>
</dbReference>
<evidence type="ECO:0000313" key="4">
    <source>
        <dbReference type="Proteomes" id="UP001213000"/>
    </source>
</evidence>
<dbReference type="SUPFAM" id="SSF52540">
    <property type="entry name" value="P-loop containing nucleoside triphosphate hydrolases"/>
    <property type="match status" value="1"/>
</dbReference>
<protein>
    <recommendedName>
        <fullName evidence="2">Nephrocystin 3-like N-terminal domain-containing protein</fullName>
    </recommendedName>
</protein>
<dbReference type="InterPro" id="IPR056884">
    <property type="entry name" value="NPHP3-like_N"/>
</dbReference>
<reference evidence="3" key="1">
    <citation type="submission" date="2022-07" db="EMBL/GenBank/DDBJ databases">
        <title>Genome Sequence of Leucocoprinus birnbaumii.</title>
        <authorList>
            <person name="Buettner E."/>
        </authorList>
    </citation>
    <scope>NUCLEOTIDE SEQUENCE</scope>
    <source>
        <strain evidence="3">VT141</strain>
    </source>
</reference>
<dbReference type="EMBL" id="JANIEX010000029">
    <property type="protein sequence ID" value="KAJ3575697.1"/>
    <property type="molecule type" value="Genomic_DNA"/>
</dbReference>